<dbReference type="SUPFAM" id="SSF50978">
    <property type="entry name" value="WD40 repeat-like"/>
    <property type="match status" value="1"/>
</dbReference>
<evidence type="ECO:0000313" key="2">
    <source>
        <dbReference type="EMBL" id="ODQ66366.1"/>
    </source>
</evidence>
<dbReference type="STRING" id="857566.A0A1E3PLP8"/>
<dbReference type="AlphaFoldDB" id="A0A1E3PLP8"/>
<feature type="compositionally biased region" description="Acidic residues" evidence="1">
    <location>
        <begin position="43"/>
        <end position="70"/>
    </location>
</feature>
<dbReference type="OrthoDB" id="4068815at2759"/>
<accession>A0A1E3PLP8</accession>
<evidence type="ECO:0000256" key="1">
    <source>
        <dbReference type="SAM" id="MobiDB-lite"/>
    </source>
</evidence>
<organism evidence="2 3">
    <name type="scientific">Nadsonia fulvescens var. elongata DSM 6958</name>
    <dbReference type="NCBI Taxonomy" id="857566"/>
    <lineage>
        <taxon>Eukaryota</taxon>
        <taxon>Fungi</taxon>
        <taxon>Dikarya</taxon>
        <taxon>Ascomycota</taxon>
        <taxon>Saccharomycotina</taxon>
        <taxon>Dipodascomycetes</taxon>
        <taxon>Dipodascales</taxon>
        <taxon>Dipodascales incertae sedis</taxon>
        <taxon>Nadsonia</taxon>
    </lineage>
</organism>
<dbReference type="EMBL" id="KV454408">
    <property type="protein sequence ID" value="ODQ66366.1"/>
    <property type="molecule type" value="Genomic_DNA"/>
</dbReference>
<keyword evidence="3" id="KW-1185">Reference proteome</keyword>
<feature type="compositionally biased region" description="Acidic residues" evidence="1">
    <location>
        <begin position="540"/>
        <end position="554"/>
    </location>
</feature>
<evidence type="ECO:0000313" key="3">
    <source>
        <dbReference type="Proteomes" id="UP000095009"/>
    </source>
</evidence>
<protein>
    <recommendedName>
        <fullName evidence="4">CRT10-domain-containing protein</fullName>
    </recommendedName>
</protein>
<dbReference type="InterPro" id="IPR014839">
    <property type="entry name" value="Crt10"/>
</dbReference>
<dbReference type="InterPro" id="IPR036322">
    <property type="entry name" value="WD40_repeat_dom_sf"/>
</dbReference>
<sequence length="971" mass="110864">MSLSFNKSDETHHMFKLSLERYDTLIAAEDSPESQHWDSAASEADDESPEDEEYFISIDEEEKEEPEVPSEEGKKNIIPSGSDLNLYTPVIPATRKYNNQRKDRNDYLASHNLDSSDDEGEIDYRGNSMVSSRQSPYLTPTGVLSVSSLIPPNDQLKAIPRSQLSKQYPNSLNLRYLTKGTLYLSSMNHHRNNLTTSSNDYNMVFVAVHSEIRIFDINSTTGSLNPLPKLRFETKPSILEPSMTRGANWPSDPHGINFLKLGRLGDQEVLASASDNGRVLLWLVRELMIRINQVESQSINTGALPFHLTELIQVPPKLIIKQTQSAWGIDFHNQLQLLAISDNTHHVYVYLLDNYMNKIKNNDYSEYRIEDSSVIFEPKDRNPIISPQMTHNIPDVSFISDSEYERVKQAFFISCISIMGEVSLWEYYYTTDPDDETIRIEVNSVYGNNNHRIHSDRHNHYPRDHNNEPIDSVPSFFMDPSMLVASGSSNLSDAFDPTRLDPQGLADGDESFTSEDIPSFASGIEIPPQTERAVANSNTDDTDDNDSYIDEEQDSSNNSAFDGNSDDDTRNNRNYHHNEYLADMDGIWRYCFNIGQRGWSINYVNASDFKEVNSLYEVTGNKWYDEDSHFGQMERDTARLLELDKAHPNSSNSSSKPYTIPKVTTLKSSEVITNPNANTSALKQKLEIQRISEDCMNRFSYFEILSLPIQPRASVLASFSNEQHYLLPICRKRKEKKQRFIHRLKAQIIPKQRLLSSEIPLTAAERHNLEKKVKRMELAGVLNDKFVVLTTKKSLYLCRANDLYCNGACSNVFSWEYQFGTETVYFDILSITEVIPELSAVVVASHIGSVALYRMVKYRGIYSLRQEYRFPDPEHFLFANEHDDLATINSPGRRRNATLGLNTNESVIAGISVKKVQMGSLDEKLDKRFGDIEVGTKKYKLFVFYIGGKFLTYEITRKEGKDELIVENIVF</sequence>
<gene>
    <name evidence="2" type="ORF">NADFUDRAFT_82206</name>
</gene>
<dbReference type="Pfam" id="PF08728">
    <property type="entry name" value="CRT10"/>
    <property type="match status" value="2"/>
</dbReference>
<reference evidence="2 3" key="1">
    <citation type="journal article" date="2016" name="Proc. Natl. Acad. Sci. U.S.A.">
        <title>Comparative genomics of biotechnologically important yeasts.</title>
        <authorList>
            <person name="Riley R."/>
            <person name="Haridas S."/>
            <person name="Wolfe K.H."/>
            <person name="Lopes M.R."/>
            <person name="Hittinger C.T."/>
            <person name="Goeker M."/>
            <person name="Salamov A.A."/>
            <person name="Wisecaver J.H."/>
            <person name="Long T.M."/>
            <person name="Calvey C.H."/>
            <person name="Aerts A.L."/>
            <person name="Barry K.W."/>
            <person name="Choi C."/>
            <person name="Clum A."/>
            <person name="Coughlan A.Y."/>
            <person name="Deshpande S."/>
            <person name="Douglass A.P."/>
            <person name="Hanson S.J."/>
            <person name="Klenk H.-P."/>
            <person name="LaButti K.M."/>
            <person name="Lapidus A."/>
            <person name="Lindquist E.A."/>
            <person name="Lipzen A.M."/>
            <person name="Meier-Kolthoff J.P."/>
            <person name="Ohm R.A."/>
            <person name="Otillar R.P."/>
            <person name="Pangilinan J.L."/>
            <person name="Peng Y."/>
            <person name="Rokas A."/>
            <person name="Rosa C.A."/>
            <person name="Scheuner C."/>
            <person name="Sibirny A.A."/>
            <person name="Slot J.C."/>
            <person name="Stielow J.B."/>
            <person name="Sun H."/>
            <person name="Kurtzman C.P."/>
            <person name="Blackwell M."/>
            <person name="Grigoriev I.V."/>
            <person name="Jeffries T.W."/>
        </authorList>
    </citation>
    <scope>NUCLEOTIDE SEQUENCE [LARGE SCALE GENOMIC DNA]</scope>
    <source>
        <strain evidence="2 3">DSM 6958</strain>
    </source>
</reference>
<evidence type="ECO:0008006" key="4">
    <source>
        <dbReference type="Google" id="ProtNLM"/>
    </source>
</evidence>
<feature type="region of interest" description="Disordered" evidence="1">
    <location>
        <begin position="494"/>
        <end position="571"/>
    </location>
</feature>
<proteinExistence type="predicted"/>
<feature type="region of interest" description="Disordered" evidence="1">
    <location>
        <begin position="26"/>
        <end position="82"/>
    </location>
</feature>
<dbReference type="Proteomes" id="UP000095009">
    <property type="component" value="Unassembled WGS sequence"/>
</dbReference>
<name>A0A1E3PLP8_9ASCO</name>